<organism evidence="1 2">
    <name type="scientific">Methylorubrum extorquens</name>
    <name type="common">Methylobacterium dichloromethanicum</name>
    <name type="synonym">Methylobacterium extorquens</name>
    <dbReference type="NCBI Taxonomy" id="408"/>
    <lineage>
        <taxon>Bacteria</taxon>
        <taxon>Pseudomonadati</taxon>
        <taxon>Pseudomonadota</taxon>
        <taxon>Alphaproteobacteria</taxon>
        <taxon>Hyphomicrobiales</taxon>
        <taxon>Methylobacteriaceae</taxon>
        <taxon>Methylorubrum</taxon>
    </lineage>
</organism>
<evidence type="ECO:0000313" key="1">
    <source>
        <dbReference type="EMBL" id="OHV18105.1"/>
    </source>
</evidence>
<dbReference type="Proteomes" id="UP000180215">
    <property type="component" value="Unassembled WGS sequence"/>
</dbReference>
<accession>A0A1S1PAT1</accession>
<proteinExistence type="predicted"/>
<dbReference type="RefSeq" id="WP_003598653.1">
    <property type="nucleotide sequence ID" value="NZ_CP073633.1"/>
</dbReference>
<evidence type="ECO:0000313" key="2">
    <source>
        <dbReference type="Proteomes" id="UP000180215"/>
    </source>
</evidence>
<sequence length="62" mass="6662">MAVVLFLSGFVARLRTLRWLGRTLQVVGGGVMVAIGLLMVTDRMTDVASLIMEAFPALARIG</sequence>
<name>A0A1S1PAT1_METEX</name>
<dbReference type="AlphaFoldDB" id="A0A1S1PAT1"/>
<gene>
    <name evidence="1" type="ORF">BK022_01390</name>
</gene>
<reference evidence="1 2" key="1">
    <citation type="submission" date="2016-10" db="EMBL/GenBank/DDBJ databases">
        <title>Draft genome sequence of Methylobacterium extorquens CP3, a seed endophyte of Crotalaria pumila with plant growth-promoting and metal tolerance properties.</title>
        <authorList>
            <person name="Sanchez-Lopez A.S."/>
            <person name="Van Hamme J.D."/>
            <person name="Thijs S."/>
            <person name="Mcammond B.M."/>
            <person name="Stevens V."/>
            <person name="Gonzalez-Chavez M.D.C."/>
            <person name="Vangronsveld J."/>
        </authorList>
    </citation>
    <scope>NUCLEOTIDE SEQUENCE [LARGE SCALE GENOMIC DNA]</scope>
    <source>
        <strain evidence="1 2">CP3</strain>
    </source>
</reference>
<protein>
    <submittedName>
        <fullName evidence="1">Cytochrome C biogenesis protein</fullName>
    </submittedName>
</protein>
<comment type="caution">
    <text evidence="1">The sequence shown here is derived from an EMBL/GenBank/DDBJ whole genome shotgun (WGS) entry which is preliminary data.</text>
</comment>
<dbReference type="EMBL" id="MNAO01000007">
    <property type="protein sequence ID" value="OHV18105.1"/>
    <property type="molecule type" value="Genomic_DNA"/>
</dbReference>